<dbReference type="InterPro" id="IPR008962">
    <property type="entry name" value="PapD-like_sf"/>
</dbReference>
<dbReference type="InterPro" id="IPR016763">
    <property type="entry name" value="VAP"/>
</dbReference>
<dbReference type="AlphaFoldDB" id="A0A6P6WG48"/>
<keyword evidence="3" id="KW-0812">Transmembrane</keyword>
<keyword evidence="3" id="KW-0472">Membrane</keyword>
<evidence type="ECO:0000313" key="6">
    <source>
        <dbReference type="RefSeq" id="XP_027114453.1"/>
    </source>
</evidence>
<dbReference type="SUPFAM" id="SSF49354">
    <property type="entry name" value="PapD-like"/>
    <property type="match status" value="1"/>
</dbReference>
<sequence>MEMSNELLDIHPRELKFIVELKKQSSCSVRLFNKSNHYVAFKVKTTSPKKYCVRPNTGVIEPKSACDFLVTMQAQKVALPDMTCKDKFLVQGTVVAEGTTEDDITSSLFAKENGKYVEESKLRVVLASPPHSPVLLPINGVHDQVPVFETSPSKDQVLQGDENVGTQLKVIENMMEQKSENIEPPVTVEARDLERVKGVEELELAKDVENLRFKISELELKLEEAQVTISKLTEERRLTARESESLRQELALLSTKKGVRRVQVGFPFLFVCMVSLVSVVLGYLVRCQ</sequence>
<dbReference type="Proteomes" id="UP001652660">
    <property type="component" value="Chromosome 2e"/>
</dbReference>
<dbReference type="RefSeq" id="XP_027114454.1">
    <property type="nucleotide sequence ID" value="XM_027258653.1"/>
</dbReference>
<dbReference type="RefSeq" id="XP_027114453.1">
    <property type="nucleotide sequence ID" value="XM_027258652.1"/>
</dbReference>
<dbReference type="GO" id="GO:0061817">
    <property type="term" value="P:endoplasmic reticulum-plasma membrane tethering"/>
    <property type="evidence" value="ECO:0007669"/>
    <property type="project" value="TreeGrafter"/>
</dbReference>
<dbReference type="GO" id="GO:0090158">
    <property type="term" value="P:endoplasmic reticulum membrane organization"/>
    <property type="evidence" value="ECO:0007669"/>
    <property type="project" value="TreeGrafter"/>
</dbReference>
<dbReference type="Pfam" id="PF00635">
    <property type="entry name" value="Motile_Sperm"/>
    <property type="match status" value="1"/>
</dbReference>
<dbReference type="GeneID" id="113732715"/>
<evidence type="ECO:0000256" key="1">
    <source>
        <dbReference type="ARBA" id="ARBA00008932"/>
    </source>
</evidence>
<protein>
    <submittedName>
        <fullName evidence="6 7">Vesicle-associated protein 2-2-like</fullName>
    </submittedName>
</protein>
<dbReference type="InterPro" id="IPR013783">
    <property type="entry name" value="Ig-like_fold"/>
</dbReference>
<keyword evidence="2" id="KW-0175">Coiled coil</keyword>
<dbReference type="FunFam" id="2.60.40.10:FF:000813">
    <property type="entry name" value="Vesicle-associated protein 1-1"/>
    <property type="match status" value="1"/>
</dbReference>
<evidence type="ECO:0000256" key="2">
    <source>
        <dbReference type="SAM" id="Coils"/>
    </source>
</evidence>
<keyword evidence="3" id="KW-1133">Transmembrane helix</keyword>
<evidence type="ECO:0000256" key="3">
    <source>
        <dbReference type="SAM" id="Phobius"/>
    </source>
</evidence>
<feature type="domain" description="MSP" evidence="4">
    <location>
        <begin position="7"/>
        <end position="127"/>
    </location>
</feature>
<dbReference type="PIRSF" id="PIRSF019693">
    <property type="entry name" value="VAMP-associated"/>
    <property type="match status" value="1"/>
</dbReference>
<evidence type="ECO:0000313" key="7">
    <source>
        <dbReference type="RefSeq" id="XP_027114454.1"/>
    </source>
</evidence>
<dbReference type="InterPro" id="IPR000535">
    <property type="entry name" value="MSP_dom"/>
</dbReference>
<comment type="similarity">
    <text evidence="1">Belongs to the VAMP-associated protein (VAP) (TC 9.B.17) family.</text>
</comment>
<dbReference type="PANTHER" id="PTHR10809">
    <property type="entry name" value="VESICLE-ASSOCIATED MEMBRANE PROTEIN-ASSOCIATED PROTEIN"/>
    <property type="match status" value="1"/>
</dbReference>
<dbReference type="PROSITE" id="PS50202">
    <property type="entry name" value="MSP"/>
    <property type="match status" value="1"/>
</dbReference>
<evidence type="ECO:0000313" key="5">
    <source>
        <dbReference type="Proteomes" id="UP001652660"/>
    </source>
</evidence>
<proteinExistence type="inferred from homology"/>
<dbReference type="GO" id="GO:0005886">
    <property type="term" value="C:plasma membrane"/>
    <property type="evidence" value="ECO:0007669"/>
    <property type="project" value="TreeGrafter"/>
</dbReference>
<feature type="coiled-coil region" evidence="2">
    <location>
        <begin position="208"/>
        <end position="249"/>
    </location>
</feature>
<feature type="transmembrane region" description="Helical" evidence="3">
    <location>
        <begin position="264"/>
        <end position="285"/>
    </location>
</feature>
<accession>A0A6P6WG48</accession>
<dbReference type="OrthoDB" id="264603at2759"/>
<name>A0A6P6WG48_COFAR</name>
<dbReference type="GO" id="GO:0005789">
    <property type="term" value="C:endoplasmic reticulum membrane"/>
    <property type="evidence" value="ECO:0007669"/>
    <property type="project" value="InterPro"/>
</dbReference>
<dbReference type="PANTHER" id="PTHR10809:SF45">
    <property type="entry name" value="VESICLE-ASSOCIATED PROTEIN 2-2"/>
    <property type="match status" value="1"/>
</dbReference>
<reference evidence="6 7" key="2">
    <citation type="submission" date="2025-04" db="UniProtKB">
        <authorList>
            <consortium name="RefSeq"/>
        </authorList>
    </citation>
    <scope>IDENTIFICATION</scope>
    <source>
        <tissue evidence="6 7">Leaves</tissue>
    </source>
</reference>
<keyword evidence="5" id="KW-1185">Reference proteome</keyword>
<gene>
    <name evidence="6 7" type="primary">LOC113732715</name>
</gene>
<reference evidence="5" key="1">
    <citation type="journal article" date="2025" name="Foods">
        <title>Unveiling the Microbial Signatures of Arabica Coffee Cherries: Insights into Ripeness Specific Diversity, Functional Traits, and Implications for Quality and Safety.</title>
        <authorList>
            <consortium name="RefSeq"/>
            <person name="Tenea G.N."/>
            <person name="Cifuentes V."/>
            <person name="Reyes P."/>
            <person name="Cevallos-Vallejos M."/>
        </authorList>
    </citation>
    <scope>NUCLEOTIDE SEQUENCE [LARGE SCALE GENOMIC DNA]</scope>
</reference>
<dbReference type="Gene3D" id="2.60.40.10">
    <property type="entry name" value="Immunoglobulins"/>
    <property type="match status" value="1"/>
</dbReference>
<organism evidence="5 6">
    <name type="scientific">Coffea arabica</name>
    <name type="common">Arabian coffee</name>
    <dbReference type="NCBI Taxonomy" id="13443"/>
    <lineage>
        <taxon>Eukaryota</taxon>
        <taxon>Viridiplantae</taxon>
        <taxon>Streptophyta</taxon>
        <taxon>Embryophyta</taxon>
        <taxon>Tracheophyta</taxon>
        <taxon>Spermatophyta</taxon>
        <taxon>Magnoliopsida</taxon>
        <taxon>eudicotyledons</taxon>
        <taxon>Gunneridae</taxon>
        <taxon>Pentapetalae</taxon>
        <taxon>asterids</taxon>
        <taxon>lamiids</taxon>
        <taxon>Gentianales</taxon>
        <taxon>Rubiaceae</taxon>
        <taxon>Ixoroideae</taxon>
        <taxon>Gardenieae complex</taxon>
        <taxon>Bertiereae - Coffeeae clade</taxon>
        <taxon>Coffeeae</taxon>
        <taxon>Coffea</taxon>
    </lineage>
</organism>
<evidence type="ECO:0000259" key="4">
    <source>
        <dbReference type="PROSITE" id="PS50202"/>
    </source>
</evidence>